<dbReference type="Gene3D" id="2.40.160.20">
    <property type="match status" value="1"/>
</dbReference>
<evidence type="ECO:0000256" key="2">
    <source>
        <dbReference type="ARBA" id="ARBA00022729"/>
    </source>
</evidence>
<sequence>MLKHVIASSLALSALAVPAVHAAENDTSPRFYVGAATGQSKSTLENSAGERFSSKNHPLPVKLYGGIDLNDYFAVEAGFSGTTGKHEFDKRLYGTATEPRLQARALYLAAKGTVAVSDRVDLHAKLGVAHSRFEISNAGIHDRKIDGTKPMFGIGAAYKFTEQLAGTLEFEHYGTVREEGYKLRRQQLQAGLKLSF</sequence>
<feature type="chain" id="PRO_5046781301" evidence="3">
    <location>
        <begin position="23"/>
        <end position="196"/>
    </location>
</feature>
<reference evidence="5 6" key="1">
    <citation type="submission" date="2022-08" db="EMBL/GenBank/DDBJ databases">
        <title>Reclassification of Massilia species as members of the genera Telluria, Duganella, Pseudoduganella, Mokoshia gen. nov. and Zemynaea gen. nov. using orthogonal and non-orthogonal genome-based approaches.</title>
        <authorList>
            <person name="Bowman J.P."/>
        </authorList>
    </citation>
    <scope>NUCLEOTIDE SEQUENCE [LARGE SCALE GENOMIC DNA]</scope>
    <source>
        <strain evidence="5 6">JCM 31661</strain>
    </source>
</reference>
<dbReference type="SUPFAM" id="SSF56925">
    <property type="entry name" value="OMPA-like"/>
    <property type="match status" value="1"/>
</dbReference>
<dbReference type="RefSeq" id="WP_258828161.1">
    <property type="nucleotide sequence ID" value="NZ_JANUHA010000007.1"/>
</dbReference>
<evidence type="ECO:0000313" key="6">
    <source>
        <dbReference type="Proteomes" id="UP001206572"/>
    </source>
</evidence>
<protein>
    <submittedName>
        <fullName evidence="5">Porin family protein</fullName>
    </submittedName>
</protein>
<evidence type="ECO:0000313" key="5">
    <source>
        <dbReference type="EMBL" id="MCS0597142.1"/>
    </source>
</evidence>
<dbReference type="Proteomes" id="UP001206572">
    <property type="component" value="Unassembled WGS sequence"/>
</dbReference>
<evidence type="ECO:0000256" key="1">
    <source>
        <dbReference type="ARBA" id="ARBA00004442"/>
    </source>
</evidence>
<keyword evidence="2 3" id="KW-0732">Signal</keyword>
<dbReference type="EMBL" id="JANUHA010000007">
    <property type="protein sequence ID" value="MCS0597142.1"/>
    <property type="molecule type" value="Genomic_DNA"/>
</dbReference>
<comment type="caution">
    <text evidence="5">The sequence shown here is derived from an EMBL/GenBank/DDBJ whole genome shotgun (WGS) entry which is preliminary data.</text>
</comment>
<feature type="signal peptide" evidence="3">
    <location>
        <begin position="1"/>
        <end position="22"/>
    </location>
</feature>
<keyword evidence="6" id="KW-1185">Reference proteome</keyword>
<dbReference type="Pfam" id="PF13505">
    <property type="entry name" value="OMP_b-brl"/>
    <property type="match status" value="1"/>
</dbReference>
<comment type="subcellular location">
    <subcellularLocation>
        <location evidence="1">Cell outer membrane</location>
    </subcellularLocation>
</comment>
<evidence type="ECO:0000259" key="4">
    <source>
        <dbReference type="Pfam" id="PF13505"/>
    </source>
</evidence>
<accession>A0ABT2ALL4</accession>
<gene>
    <name evidence="5" type="ORF">NX780_12385</name>
</gene>
<proteinExistence type="predicted"/>
<name>A0ABT2ALL4_9BURK</name>
<organism evidence="5 6">
    <name type="scientific">Massilia agri</name>
    <dbReference type="NCBI Taxonomy" id="1886785"/>
    <lineage>
        <taxon>Bacteria</taxon>
        <taxon>Pseudomonadati</taxon>
        <taxon>Pseudomonadota</taxon>
        <taxon>Betaproteobacteria</taxon>
        <taxon>Burkholderiales</taxon>
        <taxon>Oxalobacteraceae</taxon>
        <taxon>Telluria group</taxon>
        <taxon>Massilia</taxon>
    </lineage>
</organism>
<dbReference type="InterPro" id="IPR027385">
    <property type="entry name" value="Beta-barrel_OMP"/>
</dbReference>
<dbReference type="InterPro" id="IPR011250">
    <property type="entry name" value="OMP/PagP_B-barrel"/>
</dbReference>
<feature type="domain" description="Outer membrane protein beta-barrel" evidence="4">
    <location>
        <begin position="10"/>
        <end position="196"/>
    </location>
</feature>
<evidence type="ECO:0000256" key="3">
    <source>
        <dbReference type="SAM" id="SignalP"/>
    </source>
</evidence>